<evidence type="ECO:0000256" key="16">
    <source>
        <dbReference type="SAM" id="MobiDB-lite"/>
    </source>
</evidence>
<dbReference type="Gene3D" id="1.10.472.130">
    <property type="match status" value="1"/>
</dbReference>
<dbReference type="FunFam" id="3.10.490.20:FF:000009">
    <property type="entry name" value="Dynein heavy chain 4"/>
    <property type="match status" value="1"/>
</dbReference>
<dbReference type="Gene3D" id="1.10.8.720">
    <property type="entry name" value="Region D6 of dynein motor"/>
    <property type="match status" value="1"/>
</dbReference>
<dbReference type="SUPFAM" id="SSF52540">
    <property type="entry name" value="P-loop containing nucleoside triphosphate hydrolases"/>
    <property type="match status" value="4"/>
</dbReference>
<dbReference type="FunFam" id="1.20.920.20:FF:000001">
    <property type="entry name" value="dynein heavy chain 2, axonemal"/>
    <property type="match status" value="1"/>
</dbReference>
<dbReference type="Gene3D" id="1.10.8.1220">
    <property type="match status" value="1"/>
</dbReference>
<keyword evidence="10 15" id="KW-0175">Coiled coil</keyword>
<dbReference type="Gene3D" id="3.10.490.20">
    <property type="match status" value="1"/>
</dbReference>
<feature type="coiled-coil region" evidence="15">
    <location>
        <begin position="857"/>
        <end position="899"/>
    </location>
</feature>
<keyword evidence="14" id="KW-0966">Cell projection</keyword>
<dbReference type="Pfam" id="PF22597">
    <property type="entry name" value="DYN_lid"/>
    <property type="match status" value="1"/>
</dbReference>
<dbReference type="FunFam" id="1.10.8.710:FF:000004">
    <property type="entry name" value="Dynein axonemal heavy chain 6"/>
    <property type="match status" value="1"/>
</dbReference>
<feature type="domain" description="AAA+ ATPase" evidence="17">
    <location>
        <begin position="1530"/>
        <end position="1626"/>
    </location>
</feature>
<keyword evidence="19" id="KW-1185">Reference proteome</keyword>
<dbReference type="FunFam" id="1.20.58.1120:FF:000007">
    <property type="entry name" value="Dynein heavy chain 4"/>
    <property type="match status" value="1"/>
</dbReference>
<dbReference type="Pfam" id="PF18198">
    <property type="entry name" value="AAA_lid_11"/>
    <property type="match status" value="1"/>
</dbReference>
<evidence type="ECO:0000256" key="3">
    <source>
        <dbReference type="ARBA" id="ARBA00008887"/>
    </source>
</evidence>
<dbReference type="RefSeq" id="XP_013753000.1">
    <property type="nucleotide sequence ID" value="XM_013897546.1"/>
</dbReference>
<dbReference type="SMART" id="SM00382">
    <property type="entry name" value="AAA"/>
    <property type="match status" value="3"/>
</dbReference>
<dbReference type="Gene3D" id="1.20.1270.280">
    <property type="match status" value="1"/>
</dbReference>
<evidence type="ECO:0000256" key="1">
    <source>
        <dbReference type="ARBA" id="ARBA00004230"/>
    </source>
</evidence>
<sequence length="4344" mass="476518">MDQRGAPRTTGLHRSRRGLKVRTIDPALLTSRLYALAPRPPAYETRKLSRREGATATATATANANAAVNTAVKTATDAAANNVAVKPPASTLPILRAERVEAYRSGQRTSSLAGGSVGLIPSRRSKVSFAPDPTKATALSSSPPQQRSLVTAAGGTGVGESAAGDEGGAKSLADVVLEQTETGLLLRKLRDELPHADKSDPLWFVEHLLKNPDSLEFVYLKPVRKGSPEFNPYKVAIVSHAGIDSSDYFTLSSSGVTHFVEGVAEFVPLVQWLREYLLYSRIKRIPIFDKYRMWKSYTMWRGNVWSKKSALCRSILSQHLFIANDILGHALRKLRSLCYELSQERLHRMAPGTTLTLEMFVVLQDEHREYLLERLATFNAAVEATVAEACEYALSRAGFDEEQSRRSGGRAQHASAGQASSLDARLGASSTSDGPAPGDSLGRASLSDSVAPLSYTFLAAKRTECRRLANFIKLADYLIIDTLHQLAVNTVWDLLQAVMPDDGAQAAVRARIASMAKLVSSVAGGTGVEPGSSLDPQEINGAFDERSSLLDAAAATAAASDLTAAASSMVTQATAAPRPPLFRIALELKYSELAFAPDRGTFHDAIDSIIRNFQLVILSNMEKHKLIKNKEFLARYVTPTLSEQFDVSEVGDGPVLLEVLEGDSKYQRLLAHVKDSLAKSFIAASDYLAVFEPFWTIHRSAELMDISLVEARGPPLQWFAASMTRYRAQMSLMGLMPVSSSVGIIQIDSSALKASFAPSPAKCLAVLEDLLPRLASDRNSALLTRLNAAHARLDAVPTKVEHFVEKLAYLETLTVEQDELEDEEDLVKAMYGVIVGYRPEIHNLEEYASFRTLAPLVQSLKAKIAFAEEEREKNIQVFATQLEKKIAELRNLILDVKHLAQHERVLSDASGVAEMIDYVSTLTARIKALKEQASKYIRFQKTFKVPVSKFEELEETMSDLALKEMLWSSFAEWEGLQETWRSTPFDSIDAAALASKVQHFVKVCMKLERGLPPNPVVPKLRDLVDDFQIFVPIIVNLRNSALQLRHWEDIQEKLGSARIIARGDDFTLGSLLMLDVLEAADRIQQVSLEATNEANLTEMLEKVQSTWANEEFIVLRYRDSRDMYILGSTEEIAQALEDSLILVSTVLGSRYVGPIKPEAEAWDRNLRLFKETLEAWLVCQAQWMYFETIFSNSEIVKQLYEEEKMFREVHRSWNAIMRRVQDGPRCLDAVLEPGMLEQLRANNRILEQVQASLESKLEGKRSFFPRFYFLSNDELLEILAESKNPAAVQPHLLKCFSNVAALEFSAPEPSGRSSMDIVALVSSEGERLVLTRSVKTRSEAVESWLSKVEEAMRSSLKKRGRDALTDYLAAAKPREQWIFDHCAQLVLAISQVLWAREVEASLRADNTRNALNRLKEKSFKQLSALALLVQGELTKLQRKALGSLLTIEVHSRDIVSSLWAAKVADDSAFLWKKQLRYYWDSEAEELFMEQTNARFEYGYEYLGCSPRLVITPLTDRCYLTLTGAMALNMGGSPAGPAGTGKTETVKDLAKALAIQCVVFNCSESLEVAMMGRYFAGLAQSGAWCCFDEFNRIEVEVLSVIATQILTIQRARVAPSPDGLFEFEGRRISLNDRCAYFITMNPSYTGRTELPDNLAALFRPVAMMIPDYAMIAEIVLYAEGFESATVLSRKMTQLYRLCSEQLSQQDHYDFGMRAIKSVLVMAGTLKRSNPQLDEDVVLIRALRDSNVPKFLAEDLPLFQGILADLFPGLELPDEDFGDLVSAVESAALARGLEIVDKQIVKVRQLWETLCVRHGVMVVGKSGGGKSVAVNVLADALDDLASRPASSASPLYTGVTKYVLNPKAVTMDELYGHVDLTSREYTPGLIGNMVSAAVKASAPGPSDSPQGGKSSPPKLQWVVFDGPVDSKWIENMNTVLDDNKLLCLPNSARINLTPSIRLLFEVLNLAKASPATVSRCGMVYLEPVDLGWEPPVRAWLRSQATSHIPLEVKDRLAELFAAHVPPGLDYIRQYCTEEVVSCDASLVAGVVKLLTGLLTPHAGFDPDADSADAVSLAEDIFVFAFVWGLGGNLAAGSREGFDAFVQEAFADVAAIPGTKTVYHYFVDPERKSFAPWDDLVPEFSWTPGVPFWQMLVPTAETVCMQFLLNALVPQGGSGPLASGSSVLRGHVLINGATGTGKTVVVQNWLRQLAGGAQQGSFASGGGSMVNLATGPSSAALASGGNGGMGRIGASWQTIAINFSAQTSSQRTQLMIENKLEKRRAKDVLRGMNGKRVVLFVDDINMPAVDPVSDSQPAIELLRQYLDYGGWYDRPALFWKRVEDVTLVGSCGPPGGGRNPMSERFKRHFFMLNVPPTDVDSLFRIFHSILSGFLGQFPSEVAASAAKVVKASVELYSRVRAEMLPTPSKSHYTFNLRDLSKVVQGVLQTKPGYLADAPELVSLWAHESMRVFHDRLTCVEDRDAFLDLVVALIRRHFGLRWETNAVASLMFGDFMRVGATPEERVYEGVAGGAGSAKVVRTLEEYLDRANMDSGEASVELVFFKDAIDHVSRIARILRQPRGNALLVGVSGTGKRTLTRLAAAMAEYQVFEIKLTRSYARSDFREDLRQLYTLAGVARENVVFLLNDTQIVDEAFLEDINGVLNTGEVPSLFVGEEYETVINKVRPFAVSEGRIAEKDRAGIFEYFIKQVREKLHVVLCMSPIGKQFRRRLLMFPSLVSCCTIDWVDVWSGFALERVGQHRLTPAAASVVGAAPGLAATLAKLCVSVHASVEAAADAFYAQMGRRFYVTPASYLAFLDTYGAMLARQQAELGAAMAKFAGGTAKLRETNELVAEMQITLQQMQPELEEKAAATQALMEKVAQESEVADGIRRRVAAEEVEVNEQTLLTKMAFEDAERDLSKVQPMMDAAEDALEVLNPADISEVKSYANPSPAVIKVMNAVLITLGSTNPTWPDAKRLLGEPHFLRSLRELDKTTLPPAVLGRLKKYLNDPEFDEEYIKSKGSMACSTLVLWVKAVSEYVKVYAEVEPKRVLRDAAQEKLAEMMAKLQEKQAKLAQVEDELATLRDQYQATLNELEEVERVMGETRVKLERAGKLVNELAGEAVRWEESLERVREEASSLVGDVFLASAGLAYFGPFTQEWRAKLWDQWLGFVRASGLKLRAPPRLAVEAGVEPEAQDAEAEGEGAKTGSGSEGGDDADADADADAGVDADADVEATSEVEATVEEPASYAHLTLTSILAKPVTIRNWNLQGLPTDEFSAQNAVLATLSGAFPLMIDPQGQANKWVRSMEEESGLVVVKLGEPDLLRSLETAVRQGLPVLIEDVGEELDPALDSLLLKQFTHQGPRVLVKVGDAEVDYDPGFRLYMTTKLSNPHYLPEVCIKVALINFTVTLSGLEDQLLGDVVSLEAPELEAKRVDLIVSLAADKAELEDIENNILRLLANAEGVLEDEVLVNTLQAAKASATSIAARVIESERVEKEVELARDQYRSVAVRGAVLFFVLVDLSKVESMYDYALSLFKERMFLAAIRATVTPADGEGAEGGEGETQALETRLTALLGAITSSVFVNVSRGLFVEHKLLFSSLIAVKVLVHAGAIRGDELNFLLRAGAREMDKLPAMPRAPNGLVPAWLTAKMWALVSELEQSVANFAGFSEQVAGELAAWESFVHSPDPMRAPVPVSMPLNAFQKLLVLRVFRPDALARGMASFVSSTLGAEFAGAPAFALSEVADESSRARDEDELYDLSLGKGQGPIAEDLIARAAESGGWVFLQNCHLASSWMPELERLVNELASGVVGEIEVHPRFRLWLSSLPSGAFPVPVLQSSLKITFDPPRGIKANLLAALGELDEEEFDSGSPTWRNLSYAVSSVYAILLERKEYGPLGFNISYGWSSPDLRTAFKVVRSFLDEEAGVVPRDALTYLLGDIVLGGRVTDDLDRRLVQTLIESVVFSTKSPAPRLAAVKAHVESHWDSAKDAETVGLHENSVLTRARAESLRLLADIAAVQPRQVAGDDDPSPKPPAEGGAGAEAPNADADDAEDLADPSPKPPSDQDVVKEIAAELEGGLPSELVIDRDSPLFSVPGQNRVPALSVVLAQEAARLSRFVGDVRAKLVRVQDAVSGRVVFDDELEDIFIALRDGRVPQAWLESCPYSSTLPLFGFFADLSARVAFFRDWLESGKTPSSFWLPAFTFPQGFLSGVLQHHVRVSGHAIDELEFDVRVVDGSMGTPDEGVVVHGLWLEGARWDDVGNVLTESQSGKAASRMPSLWLRPVVKPAVAKAHTNRYDCPVYCTSLRKGRLSTTGLSSNYVMSVSLPVRDGSARHWILRGVALVLTVNET</sequence>
<dbReference type="Gene3D" id="3.20.180.20">
    <property type="entry name" value="Dynein heavy chain, N-terminal domain 2"/>
    <property type="match status" value="1"/>
</dbReference>
<dbReference type="FunFam" id="1.20.920.30:FF:000005">
    <property type="entry name" value="Dynein, axonemal, heavy chain 2"/>
    <property type="match status" value="1"/>
</dbReference>
<organism evidence="18 19">
    <name type="scientific">Thecamonas trahens ATCC 50062</name>
    <dbReference type="NCBI Taxonomy" id="461836"/>
    <lineage>
        <taxon>Eukaryota</taxon>
        <taxon>Apusozoa</taxon>
        <taxon>Apusomonadida</taxon>
        <taxon>Apusomonadidae</taxon>
        <taxon>Thecamonas</taxon>
    </lineage>
</organism>
<evidence type="ECO:0000256" key="8">
    <source>
        <dbReference type="ARBA" id="ARBA00022846"/>
    </source>
</evidence>
<dbReference type="Pfam" id="PF12777">
    <property type="entry name" value="MT"/>
    <property type="match status" value="1"/>
</dbReference>
<evidence type="ECO:0000256" key="12">
    <source>
        <dbReference type="ARBA" id="ARBA00023175"/>
    </source>
</evidence>
<dbReference type="Gene3D" id="3.40.50.300">
    <property type="entry name" value="P-loop containing nucleotide triphosphate hydrolases"/>
    <property type="match status" value="5"/>
</dbReference>
<dbReference type="GO" id="GO:0005874">
    <property type="term" value="C:microtubule"/>
    <property type="evidence" value="ECO:0007669"/>
    <property type="project" value="UniProtKB-KW"/>
</dbReference>
<evidence type="ECO:0000256" key="13">
    <source>
        <dbReference type="ARBA" id="ARBA00023212"/>
    </source>
</evidence>
<dbReference type="Gene3D" id="1.10.287.2620">
    <property type="match status" value="1"/>
</dbReference>
<dbReference type="InterPro" id="IPR042219">
    <property type="entry name" value="AAA_lid_11_sf"/>
</dbReference>
<evidence type="ECO:0000256" key="6">
    <source>
        <dbReference type="ARBA" id="ARBA00022741"/>
    </source>
</evidence>
<dbReference type="GO" id="GO:0007018">
    <property type="term" value="P:microtubule-based movement"/>
    <property type="evidence" value="ECO:0007669"/>
    <property type="project" value="InterPro"/>
</dbReference>
<name>A0A0L0DTI3_THETB</name>
<dbReference type="EMBL" id="GL349500">
    <property type="protein sequence ID" value="KNC55366.1"/>
    <property type="molecule type" value="Genomic_DNA"/>
</dbReference>
<evidence type="ECO:0000256" key="14">
    <source>
        <dbReference type="ARBA" id="ARBA00023273"/>
    </source>
</evidence>
<dbReference type="OrthoDB" id="5593012at2759"/>
<dbReference type="InterPro" id="IPR004273">
    <property type="entry name" value="Dynein_heavy_D6_P-loop"/>
</dbReference>
<reference evidence="18 19" key="1">
    <citation type="submission" date="2010-05" db="EMBL/GenBank/DDBJ databases">
        <title>The Genome Sequence of Thecamonas trahens ATCC 50062.</title>
        <authorList>
            <consortium name="The Broad Institute Genome Sequencing Platform"/>
            <person name="Russ C."/>
            <person name="Cuomo C."/>
            <person name="Shea T."/>
            <person name="Young S.K."/>
            <person name="Zeng Q."/>
            <person name="Koehrsen M."/>
            <person name="Haas B."/>
            <person name="Borodovsky M."/>
            <person name="Guigo R."/>
            <person name="Alvarado L."/>
            <person name="Berlin A."/>
            <person name="Bochicchio J."/>
            <person name="Borenstein D."/>
            <person name="Chapman S."/>
            <person name="Chen Z."/>
            <person name="Freedman E."/>
            <person name="Gellesch M."/>
            <person name="Goldberg J."/>
            <person name="Griggs A."/>
            <person name="Gujja S."/>
            <person name="Heilman E."/>
            <person name="Heiman D."/>
            <person name="Hepburn T."/>
            <person name="Howarth C."/>
            <person name="Jen D."/>
            <person name="Larson L."/>
            <person name="Mehta T."/>
            <person name="Park D."/>
            <person name="Pearson M."/>
            <person name="Roberts A."/>
            <person name="Saif S."/>
            <person name="Shenoy N."/>
            <person name="Sisk P."/>
            <person name="Stolte C."/>
            <person name="Sykes S."/>
            <person name="Thomson T."/>
            <person name="Walk T."/>
            <person name="White J."/>
            <person name="Yandava C."/>
            <person name="Burger G."/>
            <person name="Gray M.W."/>
            <person name="Holland P.W.H."/>
            <person name="King N."/>
            <person name="Lang F.B.F."/>
            <person name="Roger A.J."/>
            <person name="Ruiz-Trillo I."/>
            <person name="Lander E."/>
            <person name="Nusbaum C."/>
        </authorList>
    </citation>
    <scope>NUCLEOTIDE SEQUENCE [LARGE SCALE GENOMIC DNA]</scope>
    <source>
        <strain evidence="18 19">ATCC 50062</strain>
    </source>
</reference>
<evidence type="ECO:0000313" key="19">
    <source>
        <dbReference type="Proteomes" id="UP000054408"/>
    </source>
</evidence>
<dbReference type="PANTHER" id="PTHR45703:SF36">
    <property type="entry name" value="DYNEIN HEAVY CHAIN, CYTOPLASMIC"/>
    <property type="match status" value="1"/>
</dbReference>
<evidence type="ECO:0000256" key="4">
    <source>
        <dbReference type="ARBA" id="ARBA00022490"/>
    </source>
</evidence>
<dbReference type="PANTHER" id="PTHR45703">
    <property type="entry name" value="DYNEIN HEAVY CHAIN"/>
    <property type="match status" value="1"/>
</dbReference>
<dbReference type="FunFam" id="3.40.50.300:FF:001145">
    <property type="entry name" value="Putative dynein heavy chain"/>
    <property type="match status" value="1"/>
</dbReference>
<dbReference type="InterPro" id="IPR027417">
    <property type="entry name" value="P-loop_NTPase"/>
</dbReference>
<evidence type="ECO:0000256" key="9">
    <source>
        <dbReference type="ARBA" id="ARBA00023017"/>
    </source>
</evidence>
<dbReference type="InterPro" id="IPR042228">
    <property type="entry name" value="Dynein_linker_3"/>
</dbReference>
<dbReference type="FunFam" id="1.20.140.100:FF:000004">
    <property type="entry name" value="Dynein axonemal heavy chain 6"/>
    <property type="match status" value="1"/>
</dbReference>
<dbReference type="InterPro" id="IPR043160">
    <property type="entry name" value="Dynein_C_barrel"/>
</dbReference>
<keyword evidence="7" id="KW-0067">ATP-binding</keyword>
<dbReference type="InterPro" id="IPR024317">
    <property type="entry name" value="Dynein_heavy_chain_D4_dom"/>
</dbReference>
<dbReference type="GO" id="GO:0005524">
    <property type="term" value="F:ATP binding"/>
    <property type="evidence" value="ECO:0007669"/>
    <property type="project" value="UniProtKB-KW"/>
</dbReference>
<evidence type="ECO:0000256" key="10">
    <source>
        <dbReference type="ARBA" id="ARBA00023054"/>
    </source>
</evidence>
<dbReference type="eggNOG" id="KOG3595">
    <property type="taxonomic scope" value="Eukaryota"/>
</dbReference>
<evidence type="ECO:0000256" key="7">
    <source>
        <dbReference type="ARBA" id="ARBA00022840"/>
    </source>
</evidence>
<evidence type="ECO:0000256" key="5">
    <source>
        <dbReference type="ARBA" id="ARBA00022701"/>
    </source>
</evidence>
<feature type="region of interest" description="Disordered" evidence="16">
    <location>
        <begin position="403"/>
        <end position="443"/>
    </location>
</feature>
<dbReference type="GO" id="GO:0045505">
    <property type="term" value="F:dynein intermediate chain binding"/>
    <property type="evidence" value="ECO:0007669"/>
    <property type="project" value="InterPro"/>
</dbReference>
<comment type="subcellular location">
    <subcellularLocation>
        <location evidence="1">Cell projection</location>
        <location evidence="1">Cilium</location>
        <location evidence="1">Flagellum</location>
    </subcellularLocation>
    <subcellularLocation>
        <location evidence="2">Cytoplasm</location>
        <location evidence="2">Cytoskeleton</location>
        <location evidence="2">Cilium axoneme</location>
    </subcellularLocation>
</comment>
<evidence type="ECO:0000256" key="15">
    <source>
        <dbReference type="SAM" id="Coils"/>
    </source>
</evidence>
<accession>A0A0L0DTI3</accession>
<dbReference type="GO" id="GO:0031514">
    <property type="term" value="C:motile cilium"/>
    <property type="evidence" value="ECO:0007669"/>
    <property type="project" value="UniProtKB-SubCell"/>
</dbReference>
<dbReference type="Pfam" id="PF03028">
    <property type="entry name" value="Dynein_heavy"/>
    <property type="match status" value="1"/>
</dbReference>
<dbReference type="Gene3D" id="6.10.140.1060">
    <property type="match status" value="1"/>
</dbReference>
<proteinExistence type="inferred from homology"/>
<dbReference type="InterPro" id="IPR043157">
    <property type="entry name" value="Dynein_AAA1S"/>
</dbReference>
<keyword evidence="13" id="KW-0206">Cytoskeleton</keyword>
<dbReference type="Proteomes" id="UP000054408">
    <property type="component" value="Unassembled WGS sequence"/>
</dbReference>
<feature type="region of interest" description="Disordered" evidence="16">
    <location>
        <begin position="124"/>
        <end position="166"/>
    </location>
</feature>
<dbReference type="Gene3D" id="1.20.140.100">
    <property type="entry name" value="Dynein heavy chain, N-terminal domain 2"/>
    <property type="match status" value="1"/>
</dbReference>
<dbReference type="FunFam" id="3.40.50.300:FF:002141">
    <property type="entry name" value="Dynein heavy chain"/>
    <property type="match status" value="1"/>
</dbReference>
<feature type="region of interest" description="Disordered" evidence="16">
    <location>
        <begin position="4014"/>
        <end position="4059"/>
    </location>
</feature>
<dbReference type="Pfam" id="PF17852">
    <property type="entry name" value="Dynein_AAA_lid"/>
    <property type="match status" value="1"/>
</dbReference>
<protein>
    <submittedName>
        <fullName evidence="18">Dynein heavy chain</fullName>
    </submittedName>
</protein>
<keyword evidence="12" id="KW-0505">Motor protein</keyword>
<keyword evidence="9" id="KW-0243">Dynein</keyword>
<feature type="domain" description="AAA+ ATPase" evidence="17">
    <location>
        <begin position="2573"/>
        <end position="2731"/>
    </location>
</feature>
<keyword evidence="5" id="KW-0493">Microtubule</keyword>
<dbReference type="InterPro" id="IPR041466">
    <property type="entry name" value="Dynein_AAA5_ext"/>
</dbReference>
<feature type="compositionally biased region" description="Polar residues" evidence="16">
    <location>
        <begin position="137"/>
        <end position="149"/>
    </location>
</feature>
<gene>
    <name evidence="18" type="ORF">AMSG_11022</name>
</gene>
<dbReference type="Gene3D" id="1.10.8.710">
    <property type="match status" value="1"/>
</dbReference>
<keyword evidence="11" id="KW-0969">Cilium</keyword>
<dbReference type="Pfam" id="PF12774">
    <property type="entry name" value="AAA_6"/>
    <property type="match status" value="1"/>
</dbReference>
<dbReference type="Pfam" id="PF12780">
    <property type="entry name" value="AAA_8"/>
    <property type="match status" value="1"/>
</dbReference>
<evidence type="ECO:0000256" key="2">
    <source>
        <dbReference type="ARBA" id="ARBA00004430"/>
    </source>
</evidence>
<dbReference type="GO" id="GO:0051959">
    <property type="term" value="F:dynein light intermediate chain binding"/>
    <property type="evidence" value="ECO:0007669"/>
    <property type="project" value="InterPro"/>
</dbReference>
<keyword evidence="4" id="KW-0963">Cytoplasm</keyword>
<dbReference type="InterPro" id="IPR035706">
    <property type="entry name" value="AAA_9"/>
</dbReference>
<comment type="similarity">
    <text evidence="3">Belongs to the dynein heavy chain family.</text>
</comment>
<feature type="coiled-coil region" evidence="15">
    <location>
        <begin position="3435"/>
        <end position="3462"/>
    </location>
</feature>
<dbReference type="InterPro" id="IPR026983">
    <property type="entry name" value="DHC"/>
</dbReference>
<keyword evidence="8" id="KW-0282">Flagellum</keyword>
<dbReference type="STRING" id="461836.A0A0L0DTI3"/>
<dbReference type="InterPro" id="IPR042222">
    <property type="entry name" value="Dynein_2_N"/>
</dbReference>
<dbReference type="FunFam" id="3.40.50.300:FF:000063">
    <property type="entry name" value="dynein heavy chain 6, axonemal"/>
    <property type="match status" value="1"/>
</dbReference>
<dbReference type="InterPro" id="IPR024743">
    <property type="entry name" value="Dynein_HC_stalk"/>
</dbReference>
<dbReference type="InterPro" id="IPR054354">
    <property type="entry name" value="DYNC2H1-like_lid"/>
</dbReference>
<dbReference type="InterPro" id="IPR041228">
    <property type="entry name" value="Dynein_C"/>
</dbReference>
<evidence type="ECO:0000256" key="11">
    <source>
        <dbReference type="ARBA" id="ARBA00023069"/>
    </source>
</evidence>
<feature type="domain" description="AAA+ ATPase" evidence="17">
    <location>
        <begin position="2181"/>
        <end position="2368"/>
    </location>
</feature>
<dbReference type="Gene3D" id="1.20.58.1120">
    <property type="match status" value="1"/>
</dbReference>
<dbReference type="InterPro" id="IPR003593">
    <property type="entry name" value="AAA+_ATPase"/>
</dbReference>
<dbReference type="GO" id="GO:0030286">
    <property type="term" value="C:dynein complex"/>
    <property type="evidence" value="ECO:0007669"/>
    <property type="project" value="UniProtKB-KW"/>
</dbReference>
<dbReference type="InterPro" id="IPR013602">
    <property type="entry name" value="Dynein_heavy_linker"/>
</dbReference>
<evidence type="ECO:0000313" key="18">
    <source>
        <dbReference type="EMBL" id="KNC55366.1"/>
    </source>
</evidence>
<evidence type="ECO:0000259" key="17">
    <source>
        <dbReference type="SMART" id="SM00382"/>
    </source>
</evidence>
<feature type="coiled-coil region" evidence="15">
    <location>
        <begin position="3046"/>
        <end position="3129"/>
    </location>
</feature>
<feature type="compositionally biased region" description="Acidic residues" evidence="16">
    <location>
        <begin position="3207"/>
        <end position="3219"/>
    </location>
</feature>
<dbReference type="FunFam" id="3.20.180.20:FF:000003">
    <property type="entry name" value="Dynein heavy chain 12, axonemal"/>
    <property type="match status" value="1"/>
</dbReference>
<keyword evidence="6" id="KW-0547">Nucleotide-binding</keyword>
<dbReference type="InterPro" id="IPR041658">
    <property type="entry name" value="AAA_lid_11"/>
</dbReference>
<dbReference type="GeneID" id="25569096"/>
<dbReference type="Pfam" id="PF08393">
    <property type="entry name" value="DHC_N2"/>
    <property type="match status" value="1"/>
</dbReference>
<dbReference type="Pfam" id="PF18199">
    <property type="entry name" value="Dynein_C"/>
    <property type="match status" value="1"/>
</dbReference>
<feature type="region of interest" description="Disordered" evidence="16">
    <location>
        <begin position="3185"/>
        <end position="3219"/>
    </location>
</feature>
<dbReference type="Pfam" id="PF12781">
    <property type="entry name" value="AAA_9"/>
    <property type="match status" value="1"/>
</dbReference>
<dbReference type="Gene3D" id="1.20.920.30">
    <property type="match status" value="1"/>
</dbReference>
<dbReference type="Pfam" id="PF12775">
    <property type="entry name" value="AAA_7"/>
    <property type="match status" value="2"/>
</dbReference>
<dbReference type="Gene3D" id="1.20.920.20">
    <property type="match status" value="1"/>
</dbReference>
<dbReference type="GO" id="GO:0005930">
    <property type="term" value="C:axoneme"/>
    <property type="evidence" value="ECO:0007669"/>
    <property type="project" value="UniProtKB-SubCell"/>
</dbReference>
<dbReference type="InterPro" id="IPR035699">
    <property type="entry name" value="AAA_6"/>
</dbReference>
<dbReference type="GO" id="GO:0008569">
    <property type="term" value="F:minus-end-directed microtubule motor activity"/>
    <property type="evidence" value="ECO:0007669"/>
    <property type="project" value="InterPro"/>
</dbReference>